<dbReference type="Proteomes" id="UP000634136">
    <property type="component" value="Unassembled WGS sequence"/>
</dbReference>
<sequence>MWVNSLNHVKDINHIHTLDPCAASGQAVAPRWERPKFPFLKINVDASVKALAVLLGTALVAS</sequence>
<comment type="caution">
    <text evidence="1">The sequence shown here is derived from an EMBL/GenBank/DDBJ whole genome shotgun (WGS) entry which is preliminary data.</text>
</comment>
<accession>A0A834X371</accession>
<reference evidence="1" key="1">
    <citation type="submission" date="2020-09" db="EMBL/GenBank/DDBJ databases">
        <title>Genome-Enabled Discovery of Anthraquinone Biosynthesis in Senna tora.</title>
        <authorList>
            <person name="Kang S.-H."/>
            <person name="Pandey R.P."/>
            <person name="Lee C.-M."/>
            <person name="Sim J.-S."/>
            <person name="Jeong J.-T."/>
            <person name="Choi B.-S."/>
            <person name="Jung M."/>
            <person name="Ginzburg D."/>
            <person name="Zhao K."/>
            <person name="Won S.Y."/>
            <person name="Oh T.-J."/>
            <person name="Yu Y."/>
            <person name="Kim N.-H."/>
            <person name="Lee O.R."/>
            <person name="Lee T.-H."/>
            <person name="Bashyal P."/>
            <person name="Kim T.-S."/>
            <person name="Lee W.-H."/>
            <person name="Kawkins C."/>
            <person name="Kim C.-K."/>
            <person name="Kim J.S."/>
            <person name="Ahn B.O."/>
            <person name="Rhee S.Y."/>
            <person name="Sohng J.K."/>
        </authorList>
    </citation>
    <scope>NUCLEOTIDE SEQUENCE</scope>
    <source>
        <tissue evidence="1">Leaf</tissue>
    </source>
</reference>
<keyword evidence="2" id="KW-1185">Reference proteome</keyword>
<dbReference type="AlphaFoldDB" id="A0A834X371"/>
<organism evidence="1 2">
    <name type="scientific">Senna tora</name>
    <dbReference type="NCBI Taxonomy" id="362788"/>
    <lineage>
        <taxon>Eukaryota</taxon>
        <taxon>Viridiplantae</taxon>
        <taxon>Streptophyta</taxon>
        <taxon>Embryophyta</taxon>
        <taxon>Tracheophyta</taxon>
        <taxon>Spermatophyta</taxon>
        <taxon>Magnoliopsida</taxon>
        <taxon>eudicotyledons</taxon>
        <taxon>Gunneridae</taxon>
        <taxon>Pentapetalae</taxon>
        <taxon>rosids</taxon>
        <taxon>fabids</taxon>
        <taxon>Fabales</taxon>
        <taxon>Fabaceae</taxon>
        <taxon>Caesalpinioideae</taxon>
        <taxon>Cassia clade</taxon>
        <taxon>Senna</taxon>
    </lineage>
</organism>
<gene>
    <name evidence="1" type="ORF">G2W53_005999</name>
</gene>
<proteinExistence type="predicted"/>
<dbReference type="EMBL" id="JAAIUW010000003">
    <property type="protein sequence ID" value="KAF7837517.1"/>
    <property type="molecule type" value="Genomic_DNA"/>
</dbReference>
<evidence type="ECO:0000313" key="1">
    <source>
        <dbReference type="EMBL" id="KAF7837517.1"/>
    </source>
</evidence>
<name>A0A834X371_9FABA</name>
<evidence type="ECO:0000313" key="2">
    <source>
        <dbReference type="Proteomes" id="UP000634136"/>
    </source>
</evidence>
<protein>
    <submittedName>
        <fullName evidence="1">Uncharacterized protein</fullName>
    </submittedName>
</protein>